<organism evidence="1 2">
    <name type="scientific">Trichinella nelsoni</name>
    <dbReference type="NCBI Taxonomy" id="6336"/>
    <lineage>
        <taxon>Eukaryota</taxon>
        <taxon>Metazoa</taxon>
        <taxon>Ecdysozoa</taxon>
        <taxon>Nematoda</taxon>
        <taxon>Enoplea</taxon>
        <taxon>Dorylaimia</taxon>
        <taxon>Trichinellida</taxon>
        <taxon>Trichinellidae</taxon>
        <taxon>Trichinella</taxon>
    </lineage>
</organism>
<dbReference type="EMBL" id="JYDL01000014">
    <property type="protein sequence ID" value="KRX24962.1"/>
    <property type="molecule type" value="Genomic_DNA"/>
</dbReference>
<name>A0A0V0SE31_9BILA</name>
<dbReference type="AlphaFoldDB" id="A0A0V0SE31"/>
<keyword evidence="2" id="KW-1185">Reference proteome</keyword>
<protein>
    <submittedName>
        <fullName evidence="1">Uncharacterized protein</fullName>
    </submittedName>
</protein>
<gene>
    <name evidence="1" type="ORF">T07_1981</name>
</gene>
<comment type="caution">
    <text evidence="1">The sequence shown here is derived from an EMBL/GenBank/DDBJ whole genome shotgun (WGS) entry which is preliminary data.</text>
</comment>
<evidence type="ECO:0000313" key="1">
    <source>
        <dbReference type="EMBL" id="KRX24962.1"/>
    </source>
</evidence>
<reference evidence="1 2" key="1">
    <citation type="submission" date="2015-01" db="EMBL/GenBank/DDBJ databases">
        <title>Evolution of Trichinella species and genotypes.</title>
        <authorList>
            <person name="Korhonen P.K."/>
            <person name="Edoardo P."/>
            <person name="Giuseppe L.R."/>
            <person name="Gasser R.B."/>
        </authorList>
    </citation>
    <scope>NUCLEOTIDE SEQUENCE [LARGE SCALE GENOMIC DNA]</scope>
    <source>
        <strain evidence="1">ISS37</strain>
    </source>
</reference>
<proteinExistence type="predicted"/>
<evidence type="ECO:0000313" key="2">
    <source>
        <dbReference type="Proteomes" id="UP000054630"/>
    </source>
</evidence>
<sequence>MGRFVAPPTLSPRRRVLTLHPRKHRVFGFCWGFPFSFWLDPGRFWDSFCVKFHAIEMHNYLPLPIALLYSIRATVQSLQHLVGAFRFPAYFGTPHHLQPDSVIWFVHGASDVFVVPIFLALLFHASSPAYITVQAIQVLAKMPNVLAGDLLYFPSGWPQMRSTGSLTSWPYRIRLGVAAVV</sequence>
<accession>A0A0V0SE31</accession>
<dbReference type="Proteomes" id="UP000054630">
    <property type="component" value="Unassembled WGS sequence"/>
</dbReference>